<feature type="binding site" evidence="12 13">
    <location>
        <position position="103"/>
    </location>
    <ligand>
        <name>ATP</name>
        <dbReference type="ChEBI" id="CHEBI:30616"/>
    </ligand>
</feature>
<evidence type="ECO:0000256" key="12">
    <source>
        <dbReference type="HAMAP-Rule" id="MF_00451"/>
    </source>
</evidence>
<dbReference type="InterPro" id="IPR034907">
    <property type="entry name" value="NDK-like_dom"/>
</dbReference>
<comment type="function">
    <text evidence="12">Major role in the synthesis of nucleoside triphosphates other than ATP. The ATP gamma phosphate is transferred to the NDP beta phosphate via a ping-pong mechanism, using a phosphorylated active-site intermediate.</text>
</comment>
<dbReference type="GO" id="GO:0005737">
    <property type="term" value="C:cytoplasm"/>
    <property type="evidence" value="ECO:0007669"/>
    <property type="project" value="UniProtKB-SubCell"/>
</dbReference>
<dbReference type="GO" id="GO:0006183">
    <property type="term" value="P:GTP biosynthetic process"/>
    <property type="evidence" value="ECO:0007669"/>
    <property type="project" value="UniProtKB-UniRule"/>
</dbReference>
<comment type="subcellular location">
    <subcellularLocation>
        <location evidence="12">Cytoplasm</location>
    </subcellularLocation>
</comment>
<comment type="catalytic activity">
    <reaction evidence="12 15">
        <text>a 2'-deoxyribonucleoside 5'-diphosphate + ATP = a 2'-deoxyribonucleoside 5'-triphosphate + ADP</text>
        <dbReference type="Rhea" id="RHEA:44640"/>
        <dbReference type="ChEBI" id="CHEBI:30616"/>
        <dbReference type="ChEBI" id="CHEBI:61560"/>
        <dbReference type="ChEBI" id="CHEBI:73316"/>
        <dbReference type="ChEBI" id="CHEBI:456216"/>
        <dbReference type="EC" id="2.7.4.6"/>
    </reaction>
</comment>
<dbReference type="SUPFAM" id="SSF54919">
    <property type="entry name" value="Nucleoside diphosphate kinase, NDK"/>
    <property type="match status" value="1"/>
</dbReference>
<dbReference type="GO" id="GO:0006228">
    <property type="term" value="P:UTP biosynthetic process"/>
    <property type="evidence" value="ECO:0007669"/>
    <property type="project" value="UniProtKB-UniRule"/>
</dbReference>
<evidence type="ECO:0000256" key="7">
    <source>
        <dbReference type="ARBA" id="ARBA00022741"/>
    </source>
</evidence>
<evidence type="ECO:0000256" key="11">
    <source>
        <dbReference type="ARBA" id="ARBA00023080"/>
    </source>
</evidence>
<keyword evidence="11 12" id="KW-0546">Nucleotide metabolism</keyword>
<reference evidence="17 18" key="1">
    <citation type="journal article" date="2015" name="Microbiome">
        <title>Genomic resolution of linkages in carbon, nitrogen, and sulfur cycling among widespread estuary sediment bacteria.</title>
        <authorList>
            <person name="Baker B.J."/>
            <person name="Lazar C.S."/>
            <person name="Teske A.P."/>
            <person name="Dick G.J."/>
        </authorList>
    </citation>
    <scope>NUCLEOTIDE SEQUENCE [LARGE SCALE GENOMIC DNA]</scope>
    <source>
        <strain evidence="17">DG_24</strain>
    </source>
</reference>
<dbReference type="InterPro" id="IPR036850">
    <property type="entry name" value="NDK-like_dom_sf"/>
</dbReference>
<feature type="domain" description="Nucleoside diphosphate kinase-like" evidence="16">
    <location>
        <begin position="2"/>
        <end position="139"/>
    </location>
</feature>
<dbReference type="PATRIC" id="fig|1703770.3.peg.2039"/>
<dbReference type="CDD" id="cd04413">
    <property type="entry name" value="NDPk_I"/>
    <property type="match status" value="1"/>
</dbReference>
<feature type="binding site" evidence="12 13">
    <location>
        <position position="10"/>
    </location>
    <ligand>
        <name>ATP</name>
        <dbReference type="ChEBI" id="CHEBI:30616"/>
    </ligand>
</feature>
<evidence type="ECO:0000313" key="17">
    <source>
        <dbReference type="EMBL" id="KPJ54199.1"/>
    </source>
</evidence>
<evidence type="ECO:0000256" key="4">
    <source>
        <dbReference type="ARBA" id="ARBA00017632"/>
    </source>
</evidence>
<comment type="cofactor">
    <cofactor evidence="1 12">
        <name>Mg(2+)</name>
        <dbReference type="ChEBI" id="CHEBI:18420"/>
    </cofactor>
</comment>
<feature type="binding site" evidence="12 13">
    <location>
        <position position="113"/>
    </location>
    <ligand>
        <name>ATP</name>
        <dbReference type="ChEBI" id="CHEBI:30616"/>
    </ligand>
</feature>
<comment type="catalytic activity">
    <reaction evidence="12">
        <text>a ribonucleoside 5'-diphosphate + ATP = a ribonucleoside 5'-triphosphate + ADP</text>
        <dbReference type="Rhea" id="RHEA:18113"/>
        <dbReference type="ChEBI" id="CHEBI:30616"/>
        <dbReference type="ChEBI" id="CHEBI:57930"/>
        <dbReference type="ChEBI" id="CHEBI:61557"/>
        <dbReference type="ChEBI" id="CHEBI:456216"/>
        <dbReference type="EC" id="2.7.4.6"/>
    </reaction>
</comment>
<feature type="binding site" evidence="12 13">
    <location>
        <position position="86"/>
    </location>
    <ligand>
        <name>ATP</name>
        <dbReference type="ChEBI" id="CHEBI:30616"/>
    </ligand>
</feature>
<evidence type="ECO:0000259" key="16">
    <source>
        <dbReference type="SMART" id="SM00562"/>
    </source>
</evidence>
<dbReference type="GO" id="GO:0046872">
    <property type="term" value="F:metal ion binding"/>
    <property type="evidence" value="ECO:0007669"/>
    <property type="project" value="UniProtKB-KW"/>
</dbReference>
<dbReference type="PROSITE" id="PS51374">
    <property type="entry name" value="NDPK_LIKE"/>
    <property type="match status" value="1"/>
</dbReference>
<evidence type="ECO:0000256" key="14">
    <source>
        <dbReference type="RuleBase" id="RU004011"/>
    </source>
</evidence>
<organism evidence="17 18">
    <name type="scientific">candidate division TA06 bacterium DG_24</name>
    <dbReference type="NCBI Taxonomy" id="1703770"/>
    <lineage>
        <taxon>Bacteria</taxon>
        <taxon>Bacteria division TA06</taxon>
    </lineage>
</organism>
<dbReference type="GO" id="GO:0006241">
    <property type="term" value="P:CTP biosynthetic process"/>
    <property type="evidence" value="ECO:0007669"/>
    <property type="project" value="UniProtKB-UniRule"/>
</dbReference>
<comment type="subunit">
    <text evidence="12">Homotetramer.</text>
</comment>
<dbReference type="FunFam" id="3.30.70.141:FF:000003">
    <property type="entry name" value="Nucleoside diphosphate kinase"/>
    <property type="match status" value="1"/>
</dbReference>
<keyword evidence="10 12" id="KW-0460">Magnesium</keyword>
<feature type="binding site" evidence="12 13">
    <location>
        <position position="92"/>
    </location>
    <ligand>
        <name>ATP</name>
        <dbReference type="ChEBI" id="CHEBI:30616"/>
    </ligand>
</feature>
<dbReference type="STRING" id="1703770.AMJ39_01200"/>
<evidence type="ECO:0000256" key="10">
    <source>
        <dbReference type="ARBA" id="ARBA00022842"/>
    </source>
</evidence>
<dbReference type="GO" id="GO:0005524">
    <property type="term" value="F:ATP binding"/>
    <property type="evidence" value="ECO:0007669"/>
    <property type="project" value="UniProtKB-UniRule"/>
</dbReference>
<dbReference type="EC" id="2.7.4.6" evidence="3 12"/>
<dbReference type="HAMAP" id="MF_00451">
    <property type="entry name" value="NDP_kinase"/>
    <property type="match status" value="1"/>
</dbReference>
<dbReference type="Proteomes" id="UP000052008">
    <property type="component" value="Unassembled WGS sequence"/>
</dbReference>
<evidence type="ECO:0000256" key="6">
    <source>
        <dbReference type="ARBA" id="ARBA00022723"/>
    </source>
</evidence>
<keyword evidence="12" id="KW-0963">Cytoplasm</keyword>
<evidence type="ECO:0000256" key="2">
    <source>
        <dbReference type="ARBA" id="ARBA00008142"/>
    </source>
</evidence>
<dbReference type="InterPro" id="IPR001564">
    <property type="entry name" value="Nucleoside_diP_kinase"/>
</dbReference>
<dbReference type="Pfam" id="PF00334">
    <property type="entry name" value="NDK"/>
    <property type="match status" value="1"/>
</dbReference>
<evidence type="ECO:0000256" key="8">
    <source>
        <dbReference type="ARBA" id="ARBA00022777"/>
    </source>
</evidence>
<evidence type="ECO:0000256" key="1">
    <source>
        <dbReference type="ARBA" id="ARBA00001946"/>
    </source>
</evidence>
<name>A0A0S7WVL4_UNCT6</name>
<keyword evidence="9 12" id="KW-0067">ATP-binding</keyword>
<feature type="binding site" evidence="12 13">
    <location>
        <position position="58"/>
    </location>
    <ligand>
        <name>ATP</name>
        <dbReference type="ChEBI" id="CHEBI:30616"/>
    </ligand>
</feature>
<protein>
    <recommendedName>
        <fullName evidence="4 12">Nucleoside diphosphate kinase</fullName>
        <shortName evidence="12">NDK</shortName>
        <shortName evidence="12">NDP kinase</shortName>
        <ecNumber evidence="3 12">2.7.4.6</ecNumber>
    </recommendedName>
    <alternativeName>
        <fullName evidence="12">Nucleoside-2-P kinase</fullName>
    </alternativeName>
</protein>
<evidence type="ECO:0000313" key="18">
    <source>
        <dbReference type="Proteomes" id="UP000052008"/>
    </source>
</evidence>
<evidence type="ECO:0000256" key="9">
    <source>
        <dbReference type="ARBA" id="ARBA00022840"/>
    </source>
</evidence>
<dbReference type="EMBL" id="LIZS01000005">
    <property type="protein sequence ID" value="KPJ54199.1"/>
    <property type="molecule type" value="Genomic_DNA"/>
</dbReference>
<comment type="similarity">
    <text evidence="2 12 13 14">Belongs to the NDK family.</text>
</comment>
<dbReference type="Gene3D" id="3.30.70.141">
    <property type="entry name" value="Nucleoside diphosphate kinase-like domain"/>
    <property type="match status" value="1"/>
</dbReference>
<keyword evidence="8 12" id="KW-0418">Kinase</keyword>
<comment type="caution">
    <text evidence="17">The sequence shown here is derived from an EMBL/GenBank/DDBJ whole genome shotgun (WGS) entry which is preliminary data.</text>
</comment>
<dbReference type="SMART" id="SM00562">
    <property type="entry name" value="NDK"/>
    <property type="match status" value="1"/>
</dbReference>
<sequence length="141" mass="15228">MSERTLLIVKPDGVARGLVGEVIARVEARGFRLCAIQMLRLDDERAGEFYAIHRGKPFYRPLVEFMTSGPVVVVLLEADRAVQGLRELVGVTDPAKAEIGTVRGDMGTTIQANVVHASDSPETARAEIGFFFGPRALSGCA</sequence>
<accession>A0A0S7WVL4</accession>
<dbReference type="PROSITE" id="PS00469">
    <property type="entry name" value="NDPK"/>
    <property type="match status" value="1"/>
</dbReference>
<evidence type="ECO:0000256" key="15">
    <source>
        <dbReference type="RuleBase" id="RU004013"/>
    </source>
</evidence>
<dbReference type="AlphaFoldDB" id="A0A0S7WVL4"/>
<keyword evidence="7 12" id="KW-0547">Nucleotide-binding</keyword>
<keyword evidence="5 12" id="KW-0808">Transferase</keyword>
<dbReference type="PANTHER" id="PTHR11349">
    <property type="entry name" value="NUCLEOSIDE DIPHOSPHATE KINASE"/>
    <property type="match status" value="1"/>
</dbReference>
<feature type="active site" description="Pros-phosphohistidine intermediate" evidence="12 13">
    <location>
        <position position="116"/>
    </location>
</feature>
<keyword evidence="6 12" id="KW-0479">Metal-binding</keyword>
<evidence type="ECO:0000256" key="13">
    <source>
        <dbReference type="PROSITE-ProRule" id="PRU00706"/>
    </source>
</evidence>
<evidence type="ECO:0000256" key="5">
    <source>
        <dbReference type="ARBA" id="ARBA00022679"/>
    </source>
</evidence>
<gene>
    <name evidence="12" type="primary">ndk</name>
    <name evidence="17" type="ORF">AMJ39_01200</name>
</gene>
<proteinExistence type="inferred from homology"/>
<dbReference type="PRINTS" id="PR01243">
    <property type="entry name" value="NUCDPKINASE"/>
</dbReference>
<dbReference type="InterPro" id="IPR023005">
    <property type="entry name" value="Nucleoside_diP_kinase_AS"/>
</dbReference>
<keyword evidence="12" id="KW-0597">Phosphoprotein</keyword>
<dbReference type="GO" id="GO:0004550">
    <property type="term" value="F:nucleoside diphosphate kinase activity"/>
    <property type="evidence" value="ECO:0007669"/>
    <property type="project" value="UniProtKB-UniRule"/>
</dbReference>
<evidence type="ECO:0000256" key="3">
    <source>
        <dbReference type="ARBA" id="ARBA00012966"/>
    </source>
</evidence>
<dbReference type="NCBIfam" id="NF001908">
    <property type="entry name" value="PRK00668.1"/>
    <property type="match status" value="1"/>
</dbReference>